<proteinExistence type="predicted"/>
<dbReference type="RefSeq" id="WP_129938805.1">
    <property type="nucleotide sequence ID" value="NZ_CAMIPQ010000002.1"/>
</dbReference>
<comment type="caution">
    <text evidence="2">The sequence shown here is derived from an EMBL/GenBank/DDBJ whole genome shotgun (WGS) entry which is preliminary data.</text>
</comment>
<evidence type="ECO:0008006" key="4">
    <source>
        <dbReference type="Google" id="ProtNLM"/>
    </source>
</evidence>
<dbReference type="Proteomes" id="UP000639004">
    <property type="component" value="Unassembled WGS sequence"/>
</dbReference>
<accession>A0ABS0TUC4</accession>
<organism evidence="2 3">
    <name type="scientific">Serratia proteamaculans</name>
    <dbReference type="NCBI Taxonomy" id="28151"/>
    <lineage>
        <taxon>Bacteria</taxon>
        <taxon>Pseudomonadati</taxon>
        <taxon>Pseudomonadota</taxon>
        <taxon>Gammaproteobacteria</taxon>
        <taxon>Enterobacterales</taxon>
        <taxon>Yersiniaceae</taxon>
        <taxon>Serratia</taxon>
    </lineage>
</organism>
<protein>
    <recommendedName>
        <fullName evidence="4">Bacteriocin</fullName>
    </recommendedName>
</protein>
<name>A0ABS0TUC4_SERPR</name>
<gene>
    <name evidence="2" type="ORF">JEQ07_16350</name>
</gene>
<keyword evidence="3" id="KW-1185">Reference proteome</keyword>
<dbReference type="EMBL" id="JAEHSL010000014">
    <property type="protein sequence ID" value="MBI6181960.1"/>
    <property type="molecule type" value="Genomic_DNA"/>
</dbReference>
<sequence>MRELTTKEILTISGGNADSGYEGRGCASQVTSDAKRGALAGGYAGAIVGGLRGLPDGPTGIAAGAISGFAYGSIRGAAIEGIRSYSRNCGDNNNRNDPLGGNSSRNSVNGQCRW</sequence>
<feature type="region of interest" description="Disordered" evidence="1">
    <location>
        <begin position="90"/>
        <end position="114"/>
    </location>
</feature>
<reference evidence="2 3" key="1">
    <citation type="submission" date="2020-12" db="EMBL/GenBank/DDBJ databases">
        <title>Enhanced detection system for hospital associated transmission using whole genome sequencing surveillance.</title>
        <authorList>
            <person name="Harrison L.H."/>
            <person name="Van Tyne D."/>
            <person name="Marsh J.W."/>
            <person name="Griffith M.P."/>
            <person name="Snyder D.J."/>
            <person name="Cooper V.S."/>
            <person name="Mustapha M."/>
        </authorList>
    </citation>
    <scope>NUCLEOTIDE SEQUENCE [LARGE SCALE GENOMIC DNA]</scope>
    <source>
        <strain evidence="2 3">SER00238</strain>
    </source>
</reference>
<evidence type="ECO:0000313" key="3">
    <source>
        <dbReference type="Proteomes" id="UP000639004"/>
    </source>
</evidence>
<evidence type="ECO:0000256" key="1">
    <source>
        <dbReference type="SAM" id="MobiDB-lite"/>
    </source>
</evidence>
<evidence type="ECO:0000313" key="2">
    <source>
        <dbReference type="EMBL" id="MBI6181960.1"/>
    </source>
</evidence>